<feature type="domain" description="F-box" evidence="1">
    <location>
        <begin position="6"/>
        <end position="55"/>
    </location>
</feature>
<evidence type="ECO:0000313" key="3">
    <source>
        <dbReference type="Proteomes" id="UP000326198"/>
    </source>
</evidence>
<evidence type="ECO:0000259" key="1">
    <source>
        <dbReference type="PROSITE" id="PS50181"/>
    </source>
</evidence>
<protein>
    <recommendedName>
        <fullName evidence="1">F-box domain-containing protein</fullName>
    </recommendedName>
</protein>
<dbReference type="Proteomes" id="UP000326198">
    <property type="component" value="Unassembled WGS sequence"/>
</dbReference>
<dbReference type="AlphaFoldDB" id="A0A5N7BJ52"/>
<dbReference type="InterPro" id="IPR001810">
    <property type="entry name" value="F-box_dom"/>
</dbReference>
<accession>A0A5N7BJ52</accession>
<gene>
    <name evidence="2" type="ORF">BDV26DRAFT_78438</name>
</gene>
<dbReference type="CDD" id="cd09917">
    <property type="entry name" value="F-box_SF"/>
    <property type="match status" value="1"/>
</dbReference>
<evidence type="ECO:0000313" key="2">
    <source>
        <dbReference type="EMBL" id="KAE8381547.1"/>
    </source>
</evidence>
<reference evidence="2 3" key="1">
    <citation type="submission" date="2019-04" db="EMBL/GenBank/DDBJ databases">
        <title>Friends and foes A comparative genomics studyof 23 Aspergillus species from section Flavi.</title>
        <authorList>
            <consortium name="DOE Joint Genome Institute"/>
            <person name="Kjaerbolling I."/>
            <person name="Vesth T."/>
            <person name="Frisvad J.C."/>
            <person name="Nybo J.L."/>
            <person name="Theobald S."/>
            <person name="Kildgaard S."/>
            <person name="Isbrandt T."/>
            <person name="Kuo A."/>
            <person name="Sato A."/>
            <person name="Lyhne E.K."/>
            <person name="Kogle M.E."/>
            <person name="Wiebenga A."/>
            <person name="Kun R.S."/>
            <person name="Lubbers R.J."/>
            <person name="Makela M.R."/>
            <person name="Barry K."/>
            <person name="Chovatia M."/>
            <person name="Clum A."/>
            <person name="Daum C."/>
            <person name="Haridas S."/>
            <person name="He G."/>
            <person name="LaButti K."/>
            <person name="Lipzen A."/>
            <person name="Mondo S."/>
            <person name="Riley R."/>
            <person name="Salamov A."/>
            <person name="Simmons B.A."/>
            <person name="Magnuson J.K."/>
            <person name="Henrissat B."/>
            <person name="Mortensen U.H."/>
            <person name="Larsen T.O."/>
            <person name="Devries R.P."/>
            <person name="Grigoriev I.V."/>
            <person name="Machida M."/>
            <person name="Baker S.E."/>
            <person name="Andersen M.R."/>
        </authorList>
    </citation>
    <scope>NUCLEOTIDE SEQUENCE [LARGE SCALE GENOMIC DNA]</scope>
    <source>
        <strain evidence="2 3">IBT 29228</strain>
    </source>
</reference>
<dbReference type="SMART" id="SM00256">
    <property type="entry name" value="FBOX"/>
    <property type="match status" value="1"/>
</dbReference>
<dbReference type="SUPFAM" id="SSF81383">
    <property type="entry name" value="F-box domain"/>
    <property type="match status" value="1"/>
</dbReference>
<dbReference type="Gene3D" id="1.20.1280.50">
    <property type="match status" value="1"/>
</dbReference>
<dbReference type="InterPro" id="IPR036047">
    <property type="entry name" value="F-box-like_dom_sf"/>
</dbReference>
<keyword evidence="3" id="KW-1185">Reference proteome</keyword>
<proteinExistence type="predicted"/>
<dbReference type="PROSITE" id="PS50181">
    <property type="entry name" value="FBOX"/>
    <property type="match status" value="1"/>
</dbReference>
<dbReference type="EMBL" id="ML736170">
    <property type="protein sequence ID" value="KAE8381547.1"/>
    <property type="molecule type" value="Genomic_DNA"/>
</dbReference>
<sequence>MTEPPTIHISYLPQELQLHIFDCLDYPSKLAFSQTCKHFRSVLPVRAPSLVREKILYLCDEEAWPGNEDCFACSYCLRLLHSSYFSGGQLRGIRAKLAPERISRVCLDCRYRNCRYKRPKRYNLNPPRLYGPSIHPNPGHGWTSWPARVNPMPVQAPAPLAPAIPWPWNPYPGGSGVPVVSWYHNHRGYFPTWWSWSVPPFPGYNTMWYQYSYFTYWGLWLWWSSSALAMGADGI</sequence>
<name>A0A5N7BJ52_9EURO</name>
<organism evidence="2 3">
    <name type="scientific">Aspergillus bertholletiae</name>
    <dbReference type="NCBI Taxonomy" id="1226010"/>
    <lineage>
        <taxon>Eukaryota</taxon>
        <taxon>Fungi</taxon>
        <taxon>Dikarya</taxon>
        <taxon>Ascomycota</taxon>
        <taxon>Pezizomycotina</taxon>
        <taxon>Eurotiomycetes</taxon>
        <taxon>Eurotiomycetidae</taxon>
        <taxon>Eurotiales</taxon>
        <taxon>Aspergillaceae</taxon>
        <taxon>Aspergillus</taxon>
        <taxon>Aspergillus subgen. Circumdati</taxon>
    </lineage>
</organism>
<dbReference type="Pfam" id="PF00646">
    <property type="entry name" value="F-box"/>
    <property type="match status" value="1"/>
</dbReference>